<comment type="similarity">
    <text evidence="2">Belongs to the cyclin family.</text>
</comment>
<comment type="caution">
    <text evidence="5">The sequence shown here is derived from an EMBL/GenBank/DDBJ whole genome shotgun (WGS) entry which is preliminary data.</text>
</comment>
<evidence type="ECO:0000256" key="1">
    <source>
        <dbReference type="ARBA" id="ARBA00023127"/>
    </source>
</evidence>
<dbReference type="Gene3D" id="1.10.472.10">
    <property type="entry name" value="Cyclin-like"/>
    <property type="match status" value="2"/>
</dbReference>
<gene>
    <name evidence="5" type="ORF">J3Q64DRAFT_1630528</name>
</gene>
<name>A0ABR3BG41_PHYBL</name>
<reference evidence="5 6" key="1">
    <citation type="submission" date="2024-04" db="EMBL/GenBank/DDBJ databases">
        <title>Symmetric and asymmetric DNA N6-adenine methylation regulates different biological responses in Mucorales.</title>
        <authorList>
            <consortium name="Lawrence Berkeley National Laboratory"/>
            <person name="Lax C."/>
            <person name="Mondo S.J."/>
            <person name="Osorio-Concepcion M."/>
            <person name="Muszewska A."/>
            <person name="Corrochano-Luque M."/>
            <person name="Gutierrez G."/>
            <person name="Riley R."/>
            <person name="Lipzen A."/>
            <person name="Guo J."/>
            <person name="Hundley H."/>
            <person name="Amirebrahimi M."/>
            <person name="Ng V."/>
            <person name="Lorenzo-Gutierrez D."/>
            <person name="Binder U."/>
            <person name="Yang J."/>
            <person name="Song Y."/>
            <person name="Canovas D."/>
            <person name="Navarro E."/>
            <person name="Freitag M."/>
            <person name="Gabaldon T."/>
            <person name="Grigoriev I.V."/>
            <person name="Corrochano L.M."/>
            <person name="Nicolas F.E."/>
            <person name="Garre V."/>
        </authorList>
    </citation>
    <scope>NUCLEOTIDE SEQUENCE [LARGE SCALE GENOMIC DNA]</scope>
    <source>
        <strain evidence="5 6">L51</strain>
    </source>
</reference>
<proteinExistence type="inferred from homology"/>
<feature type="domain" description="Cyclin-like" evidence="4">
    <location>
        <begin position="85"/>
        <end position="167"/>
    </location>
</feature>
<dbReference type="InterPro" id="IPR031658">
    <property type="entry name" value="Cyclin_C_2"/>
</dbReference>
<dbReference type="PANTHER" id="PTHR10026">
    <property type="entry name" value="CYCLIN"/>
    <property type="match status" value="1"/>
</dbReference>
<feature type="transmembrane region" description="Helical" evidence="3">
    <location>
        <begin position="298"/>
        <end position="316"/>
    </location>
</feature>
<keyword evidence="6" id="KW-1185">Reference proteome</keyword>
<sequence length="336" mass="38783">MESQPKEEKHLTPVYEESSQFRHWRFSSQQLLDIRTSCNAAAVDRVRRNFQEEQKAAEAQGDRPQDEPQYLSVQDEMALCRFYEKQLQGICKHLKFTDMVMATAVIYMKRFFLHNTVMDYHPKDILLTCLFLATKSESERVSIDDFGRNLKLPSTTSVLDLEFTVSQGLKFEYYAHHPYRPAYGFFLDIQTTGVDIKILKETYNKLGPVIGEILLTDLPFLYMPSQLALAAFVVAGKNNGFDAQIHKQRFGDQSDPLKDIVKAITKVLSQVTPVTKEQATQVDYRLRICMNPAKNPNSALLVIIIASFIYYSLLILTHTHTHIYIYIYLLHTISFF</sequence>
<dbReference type="SMART" id="SM00385">
    <property type="entry name" value="CYCLIN"/>
    <property type="match status" value="1"/>
</dbReference>
<dbReference type="InterPro" id="IPR036915">
    <property type="entry name" value="Cyclin-like_sf"/>
</dbReference>
<dbReference type="CDD" id="cd20524">
    <property type="entry name" value="CYCLIN_CCNH_rpt1"/>
    <property type="match status" value="1"/>
</dbReference>
<evidence type="ECO:0000256" key="2">
    <source>
        <dbReference type="RuleBase" id="RU000383"/>
    </source>
</evidence>
<organism evidence="5 6">
    <name type="scientific">Phycomyces blakesleeanus</name>
    <dbReference type="NCBI Taxonomy" id="4837"/>
    <lineage>
        <taxon>Eukaryota</taxon>
        <taxon>Fungi</taxon>
        <taxon>Fungi incertae sedis</taxon>
        <taxon>Mucoromycota</taxon>
        <taxon>Mucoromycotina</taxon>
        <taxon>Mucoromycetes</taxon>
        <taxon>Mucorales</taxon>
        <taxon>Phycomycetaceae</taxon>
        <taxon>Phycomyces</taxon>
    </lineage>
</organism>
<protein>
    <submittedName>
        <fullName evidence="5">Cyclin-like protein</fullName>
    </submittedName>
</protein>
<dbReference type="InterPro" id="IPR013763">
    <property type="entry name" value="Cyclin-like_dom"/>
</dbReference>
<evidence type="ECO:0000259" key="4">
    <source>
        <dbReference type="SMART" id="SM00385"/>
    </source>
</evidence>
<evidence type="ECO:0000313" key="6">
    <source>
        <dbReference type="Proteomes" id="UP001448207"/>
    </source>
</evidence>
<keyword evidence="3" id="KW-0472">Membrane</keyword>
<keyword evidence="3" id="KW-0812">Transmembrane</keyword>
<dbReference type="InterPro" id="IPR006671">
    <property type="entry name" value="Cyclin_N"/>
</dbReference>
<dbReference type="Pfam" id="PF00134">
    <property type="entry name" value="Cyclin_N"/>
    <property type="match status" value="1"/>
</dbReference>
<evidence type="ECO:0000256" key="3">
    <source>
        <dbReference type="SAM" id="Phobius"/>
    </source>
</evidence>
<evidence type="ECO:0000313" key="5">
    <source>
        <dbReference type="EMBL" id="KAL0097773.1"/>
    </source>
</evidence>
<keyword evidence="3" id="KW-1133">Transmembrane helix</keyword>
<dbReference type="Pfam" id="PF16899">
    <property type="entry name" value="Cyclin_C_2"/>
    <property type="match status" value="1"/>
</dbReference>
<keyword evidence="1 2" id="KW-0195">Cyclin</keyword>
<dbReference type="CDD" id="cd20525">
    <property type="entry name" value="CYCLIN_CCNH_rpt2"/>
    <property type="match status" value="1"/>
</dbReference>
<dbReference type="Proteomes" id="UP001448207">
    <property type="component" value="Unassembled WGS sequence"/>
</dbReference>
<accession>A0ABR3BG41</accession>
<dbReference type="SUPFAM" id="SSF47954">
    <property type="entry name" value="Cyclin-like"/>
    <property type="match status" value="2"/>
</dbReference>
<dbReference type="EMBL" id="JBCLYO010000001">
    <property type="protein sequence ID" value="KAL0097773.1"/>
    <property type="molecule type" value="Genomic_DNA"/>
</dbReference>
<dbReference type="InterPro" id="IPR043198">
    <property type="entry name" value="Cyclin/Ssn8"/>
</dbReference>